<dbReference type="KEGG" id="bfm:BP422_13575"/>
<dbReference type="SUPFAM" id="SSF55331">
    <property type="entry name" value="Tautomerase/MIF"/>
    <property type="match status" value="1"/>
</dbReference>
<name>A0A220MHI8_9BACL</name>
<dbReference type="InterPro" id="IPR014347">
    <property type="entry name" value="Tautomerase/MIF_sf"/>
</dbReference>
<organism evidence="1 2">
    <name type="scientific">Brevibacillus formosus</name>
    <dbReference type="NCBI Taxonomy" id="54913"/>
    <lineage>
        <taxon>Bacteria</taxon>
        <taxon>Bacillati</taxon>
        <taxon>Bacillota</taxon>
        <taxon>Bacilli</taxon>
        <taxon>Bacillales</taxon>
        <taxon>Paenibacillaceae</taxon>
        <taxon>Brevibacillus</taxon>
    </lineage>
</organism>
<protein>
    <recommendedName>
        <fullName evidence="3">DUF1904 domain-containing protein</fullName>
    </recommendedName>
</protein>
<dbReference type="Gene3D" id="3.30.429.10">
    <property type="entry name" value="Macrophage Migration Inhibitory Factor"/>
    <property type="match status" value="1"/>
</dbReference>
<dbReference type="Pfam" id="PF08921">
    <property type="entry name" value="DUF1904"/>
    <property type="match status" value="1"/>
</dbReference>
<evidence type="ECO:0000313" key="1">
    <source>
        <dbReference type="EMBL" id="ASJ54497.1"/>
    </source>
</evidence>
<evidence type="ECO:0000313" key="2">
    <source>
        <dbReference type="Proteomes" id="UP000197781"/>
    </source>
</evidence>
<dbReference type="InterPro" id="IPR015017">
    <property type="entry name" value="DUF1904"/>
</dbReference>
<dbReference type="Proteomes" id="UP000197781">
    <property type="component" value="Chromosome"/>
</dbReference>
<accession>A0A220MHI8</accession>
<dbReference type="EMBL" id="CP018145">
    <property type="protein sequence ID" value="ASJ54497.1"/>
    <property type="molecule type" value="Genomic_DNA"/>
</dbReference>
<reference evidence="1 2" key="1">
    <citation type="submission" date="2016-11" db="EMBL/GenBank/DDBJ databases">
        <authorList>
            <person name="Jaros S."/>
            <person name="Januszkiewicz K."/>
            <person name="Wedrychowicz H."/>
        </authorList>
    </citation>
    <scope>NUCLEOTIDE SEQUENCE [LARGE SCALE GENOMIC DNA]</scope>
    <source>
        <strain evidence="1 2">NF2</strain>
    </source>
</reference>
<gene>
    <name evidence="1" type="ORF">BP422_13575</name>
</gene>
<sequence length="109" mass="12524">MPFLRFKGFAKQDIEPISQILIEDFSKIAEVAQEKVKLELLQVEQLTNSPLSVEIMMFPREQKQHDAIASTVHSILKKQGFLHVHIFFILLSPTLYYKEGLPLQVGMAK</sequence>
<proteinExistence type="predicted"/>
<dbReference type="AlphaFoldDB" id="A0A220MHI8"/>
<dbReference type="RefSeq" id="WP_088908237.1">
    <property type="nucleotide sequence ID" value="NZ_CP018145.1"/>
</dbReference>
<evidence type="ECO:0008006" key="3">
    <source>
        <dbReference type="Google" id="ProtNLM"/>
    </source>
</evidence>